<dbReference type="PROSITE" id="PS50263">
    <property type="entry name" value="CN_HYDROLASE"/>
    <property type="match status" value="1"/>
</dbReference>
<dbReference type="AlphaFoldDB" id="A0A975A2E3"/>
<dbReference type="Proteomes" id="UP000662783">
    <property type="component" value="Chromosome"/>
</dbReference>
<dbReference type="SUPFAM" id="SSF56317">
    <property type="entry name" value="Carbon-nitrogen hydrolase"/>
    <property type="match status" value="1"/>
</dbReference>
<evidence type="ECO:0000313" key="3">
    <source>
        <dbReference type="EMBL" id="QSE99366.1"/>
    </source>
</evidence>
<dbReference type="Pfam" id="PF00583">
    <property type="entry name" value="Acetyltransf_1"/>
    <property type="match status" value="1"/>
</dbReference>
<dbReference type="InterPro" id="IPR003010">
    <property type="entry name" value="C-N_Hydrolase"/>
</dbReference>
<dbReference type="EMBL" id="CP070608">
    <property type="protein sequence ID" value="QSE99366.1"/>
    <property type="molecule type" value="Genomic_DNA"/>
</dbReference>
<dbReference type="PANTHER" id="PTHR23088:SF50">
    <property type="entry name" value="HYDROLASE YHCX"/>
    <property type="match status" value="1"/>
</dbReference>
<dbReference type="Gene3D" id="3.60.110.10">
    <property type="entry name" value="Carbon-nitrogen hydrolase"/>
    <property type="match status" value="1"/>
</dbReference>
<dbReference type="PROSITE" id="PS51186">
    <property type="entry name" value="GNAT"/>
    <property type="match status" value="1"/>
</dbReference>
<feature type="domain" description="N-acetyltransferase" evidence="2">
    <location>
        <begin position="13"/>
        <end position="215"/>
    </location>
</feature>
<sequence length="514" mass="58777">MEAKTQDNSTYLLKIRNIVLDDYERIVEVMHKSYPTMRDDLWEKKNIKKLLDIFPEGQICVEDNGVLVAFALSIIVDYKKFGDNHTYDQIIGGKAASFKTHDDEGDVLYGIDVCVDTDYRGLRLGRRLYDARKELCENLNLKSIIAGGRMPNYHKHSEELTPRQYIQKVRDKEIYDPVLYFQMSNDFHVKKVLKRYLPDDKESAQNAVLIEWNNIYYQDSIDIGSGRSHARIGVVQWQLRAVRNLESFFDNVEFFVDAVSGYKADFVLFPELFNAPLMAEFNEDNAATAIRNLAGYTDQIRDKMLQFALEYNINIIAGSMPVYEDDKLYNVAYLLRRDGTWEVQPKIHVTPAERSDWGMTGGNKIKAFDTDAGKIGILICYDAEFPELSRILADQGMQILFVPFATDMQNGYLRVRLCSQARAIENECYVAISGSVGNLPKVVNMDIQFGQSAVFSPSDFAFPSNATVAEGTPNTENTIICDVDLNDLKHLNMHGSVRNLNDRRKDLYEVKLKK</sequence>
<organism evidence="3 4">
    <name type="scientific">Fulvivirga lutea</name>
    <dbReference type="NCBI Taxonomy" id="2810512"/>
    <lineage>
        <taxon>Bacteria</taxon>
        <taxon>Pseudomonadati</taxon>
        <taxon>Bacteroidota</taxon>
        <taxon>Cytophagia</taxon>
        <taxon>Cytophagales</taxon>
        <taxon>Fulvivirgaceae</taxon>
        <taxon>Fulvivirga</taxon>
    </lineage>
</organism>
<gene>
    <name evidence="3" type="ORF">JR347_09420</name>
</gene>
<dbReference type="KEGG" id="fuv:JR347_09420"/>
<evidence type="ECO:0000259" key="2">
    <source>
        <dbReference type="PROSITE" id="PS51186"/>
    </source>
</evidence>
<dbReference type="InterPro" id="IPR036526">
    <property type="entry name" value="C-N_Hydrolase_sf"/>
</dbReference>
<evidence type="ECO:0000313" key="4">
    <source>
        <dbReference type="Proteomes" id="UP000662783"/>
    </source>
</evidence>
<reference evidence="3" key="1">
    <citation type="submission" date="2021-02" db="EMBL/GenBank/DDBJ databases">
        <title>Fulvivirga sp. S481 isolated from sea water.</title>
        <authorList>
            <person name="Bae S.S."/>
            <person name="Baek K."/>
        </authorList>
    </citation>
    <scope>NUCLEOTIDE SEQUENCE</scope>
    <source>
        <strain evidence="3">S481</strain>
    </source>
</reference>
<dbReference type="RefSeq" id="WP_205723877.1">
    <property type="nucleotide sequence ID" value="NZ_CP070608.1"/>
</dbReference>
<name>A0A975A2E3_9BACT</name>
<keyword evidence="4" id="KW-1185">Reference proteome</keyword>
<feature type="domain" description="CN hydrolase" evidence="1">
    <location>
        <begin position="230"/>
        <end position="485"/>
    </location>
</feature>
<dbReference type="InterPro" id="IPR000182">
    <property type="entry name" value="GNAT_dom"/>
</dbReference>
<protein>
    <submittedName>
        <fullName evidence="3">GNAT family N-acetyltransferase</fullName>
    </submittedName>
</protein>
<evidence type="ECO:0000259" key="1">
    <source>
        <dbReference type="PROSITE" id="PS50263"/>
    </source>
</evidence>
<dbReference type="InterPro" id="IPR016181">
    <property type="entry name" value="Acyl_CoA_acyltransferase"/>
</dbReference>
<dbReference type="SUPFAM" id="SSF55729">
    <property type="entry name" value="Acyl-CoA N-acyltransferases (Nat)"/>
    <property type="match status" value="1"/>
</dbReference>
<dbReference type="Pfam" id="PF00795">
    <property type="entry name" value="CN_hydrolase"/>
    <property type="match status" value="1"/>
</dbReference>
<dbReference type="Gene3D" id="3.40.630.30">
    <property type="match status" value="1"/>
</dbReference>
<dbReference type="GO" id="GO:0016747">
    <property type="term" value="F:acyltransferase activity, transferring groups other than amino-acyl groups"/>
    <property type="evidence" value="ECO:0007669"/>
    <property type="project" value="InterPro"/>
</dbReference>
<accession>A0A975A2E3</accession>
<dbReference type="CDD" id="cd04301">
    <property type="entry name" value="NAT_SF"/>
    <property type="match status" value="1"/>
</dbReference>
<dbReference type="PANTHER" id="PTHR23088">
    <property type="entry name" value="NITRILASE-RELATED"/>
    <property type="match status" value="1"/>
</dbReference>
<proteinExistence type="predicted"/>
<dbReference type="CDD" id="cd07574">
    <property type="entry name" value="nitrilase_Rim1_like"/>
    <property type="match status" value="1"/>
</dbReference>